<feature type="binding site" evidence="11">
    <location>
        <position position="61"/>
    </location>
    <ligand>
        <name>substrate</name>
    </ligand>
</feature>
<dbReference type="InterPro" id="IPR023000">
    <property type="entry name" value="Shikimate_kinase_CS"/>
</dbReference>
<dbReference type="PANTHER" id="PTHR21087:SF16">
    <property type="entry name" value="SHIKIMATE KINASE 1, CHLOROPLASTIC"/>
    <property type="match status" value="1"/>
</dbReference>
<keyword evidence="11" id="KW-0479">Metal-binding</keyword>
<keyword evidence="6 11" id="KW-0547">Nucleotide-binding</keyword>
<comment type="catalytic activity">
    <reaction evidence="10 11">
        <text>shikimate + ATP = 3-phosphoshikimate + ADP + H(+)</text>
        <dbReference type="Rhea" id="RHEA:13121"/>
        <dbReference type="ChEBI" id="CHEBI:15378"/>
        <dbReference type="ChEBI" id="CHEBI:30616"/>
        <dbReference type="ChEBI" id="CHEBI:36208"/>
        <dbReference type="ChEBI" id="CHEBI:145989"/>
        <dbReference type="ChEBI" id="CHEBI:456216"/>
        <dbReference type="EC" id="2.7.1.71"/>
    </reaction>
</comment>
<feature type="binding site" evidence="11">
    <location>
        <begin position="15"/>
        <end position="20"/>
    </location>
    <ligand>
        <name>ATP</name>
        <dbReference type="ChEBI" id="CHEBI:30616"/>
    </ligand>
</feature>
<dbReference type="AlphaFoldDB" id="A0A1V8M135"/>
<dbReference type="PANTHER" id="PTHR21087">
    <property type="entry name" value="SHIKIMATE KINASE"/>
    <property type="match status" value="1"/>
</dbReference>
<dbReference type="SUPFAM" id="SSF52540">
    <property type="entry name" value="P-loop containing nucleoside triphosphate hydrolases"/>
    <property type="match status" value="1"/>
</dbReference>
<feature type="binding site" evidence="11">
    <location>
        <position position="140"/>
    </location>
    <ligand>
        <name>substrate</name>
    </ligand>
</feature>
<comment type="subcellular location">
    <subcellularLocation>
        <location evidence="11">Cytoplasm</location>
    </subcellularLocation>
</comment>
<evidence type="ECO:0000256" key="3">
    <source>
        <dbReference type="ARBA" id="ARBA00012154"/>
    </source>
</evidence>
<proteinExistence type="inferred from homology"/>
<evidence type="ECO:0000313" key="12">
    <source>
        <dbReference type="EMBL" id="OQK15284.1"/>
    </source>
</evidence>
<feature type="binding site" evidence="11">
    <location>
        <position position="83"/>
    </location>
    <ligand>
        <name>substrate</name>
    </ligand>
</feature>
<dbReference type="InterPro" id="IPR000623">
    <property type="entry name" value="Shikimate_kinase/TSH1"/>
</dbReference>
<dbReference type="UniPathway" id="UPA00053">
    <property type="reaction ID" value="UER00088"/>
</dbReference>
<keyword evidence="9 11" id="KW-0057">Aromatic amino acid biosynthesis</keyword>
<dbReference type="EMBL" id="LPUF01000004">
    <property type="protein sequence ID" value="OQK15284.1"/>
    <property type="molecule type" value="Genomic_DNA"/>
</dbReference>
<evidence type="ECO:0000256" key="9">
    <source>
        <dbReference type="ARBA" id="ARBA00023141"/>
    </source>
</evidence>
<evidence type="ECO:0000313" key="13">
    <source>
        <dbReference type="Proteomes" id="UP000191980"/>
    </source>
</evidence>
<dbReference type="GO" id="GO:0000287">
    <property type="term" value="F:magnesium ion binding"/>
    <property type="evidence" value="ECO:0007669"/>
    <property type="project" value="UniProtKB-UniRule"/>
</dbReference>
<dbReference type="Pfam" id="PF01202">
    <property type="entry name" value="SKI"/>
    <property type="match status" value="1"/>
</dbReference>
<dbReference type="Gene3D" id="3.40.50.300">
    <property type="entry name" value="P-loop containing nucleotide triphosphate hydrolases"/>
    <property type="match status" value="1"/>
</dbReference>
<dbReference type="PROSITE" id="PS01128">
    <property type="entry name" value="SHIKIMATE_KINASE"/>
    <property type="match status" value="1"/>
</dbReference>
<sequence length="175" mass="19705">MLMNKKNIYLIGLMGAGKTTVGRLLAKSLSVPFYDSDKAIEDITGVDIATIFEFEGEKGFRIRENKMIKELTELEDIVLATGGGVILNAENRARLKENGFVVYLQCSVDRIVDRTSRNSQRPLLNVDSPREKIQTLLNERECLYQSCADLVIDSGQIQSKVAVKEILKEYMSRLN</sequence>
<dbReference type="Proteomes" id="UP000191980">
    <property type="component" value="Unassembled WGS sequence"/>
</dbReference>
<comment type="subunit">
    <text evidence="11">Monomer.</text>
</comment>
<dbReference type="CDD" id="cd00464">
    <property type="entry name" value="SK"/>
    <property type="match status" value="1"/>
</dbReference>
<dbReference type="EC" id="2.7.1.71" evidence="3 11"/>
<reference evidence="12 13" key="1">
    <citation type="submission" date="2015-12" db="EMBL/GenBank/DDBJ databases">
        <authorList>
            <person name="Shamseldin A."/>
            <person name="Moawad H."/>
            <person name="Abd El-Rahim W.M."/>
            <person name="Sadowsky M.J."/>
        </authorList>
    </citation>
    <scope>NUCLEOTIDE SEQUENCE [LARGE SCALE GENOMIC DNA]</scope>
    <source>
        <strain evidence="12 13">WF1</strain>
    </source>
</reference>
<gene>
    <name evidence="11" type="primary">aroK</name>
    <name evidence="12" type="ORF">AU255_17565</name>
</gene>
<dbReference type="InterPro" id="IPR027417">
    <property type="entry name" value="P-loop_NTPase"/>
</dbReference>
<feature type="binding site" evidence="11">
    <location>
        <position position="19"/>
    </location>
    <ligand>
        <name>Mg(2+)</name>
        <dbReference type="ChEBI" id="CHEBI:18420"/>
    </ligand>
</feature>
<evidence type="ECO:0000256" key="8">
    <source>
        <dbReference type="ARBA" id="ARBA00022840"/>
    </source>
</evidence>
<keyword evidence="11" id="KW-0460">Magnesium</keyword>
<comment type="caution">
    <text evidence="12">The sequence shown here is derived from an EMBL/GenBank/DDBJ whole genome shotgun (WGS) entry which is preliminary data.</text>
</comment>
<evidence type="ECO:0000256" key="10">
    <source>
        <dbReference type="ARBA" id="ARBA00048567"/>
    </source>
</evidence>
<evidence type="ECO:0000256" key="7">
    <source>
        <dbReference type="ARBA" id="ARBA00022777"/>
    </source>
</evidence>
<dbReference type="HAMAP" id="MF_00109">
    <property type="entry name" value="Shikimate_kinase"/>
    <property type="match status" value="1"/>
</dbReference>
<keyword evidence="5 11" id="KW-0808">Transferase</keyword>
<evidence type="ECO:0000256" key="2">
    <source>
        <dbReference type="ARBA" id="ARBA00006997"/>
    </source>
</evidence>
<dbReference type="RefSeq" id="WP_233144738.1">
    <property type="nucleotide sequence ID" value="NZ_LPUF01000004.1"/>
</dbReference>
<feature type="binding site" evidence="11">
    <location>
        <position position="121"/>
    </location>
    <ligand>
        <name>ATP</name>
        <dbReference type="ChEBI" id="CHEBI:30616"/>
    </ligand>
</feature>
<name>A0A1V8M135_9GAMM</name>
<evidence type="ECO:0000256" key="6">
    <source>
        <dbReference type="ARBA" id="ARBA00022741"/>
    </source>
</evidence>
<comment type="function">
    <text evidence="11">Catalyzes the specific phosphorylation of the 3-hydroxyl group of shikimic acid using ATP as a cosubstrate.</text>
</comment>
<evidence type="ECO:0000256" key="5">
    <source>
        <dbReference type="ARBA" id="ARBA00022679"/>
    </source>
</evidence>
<keyword evidence="7 11" id="KW-0418">Kinase</keyword>
<keyword evidence="4 11" id="KW-0028">Amino-acid biosynthesis</keyword>
<accession>A0A1V8M135</accession>
<comment type="caution">
    <text evidence="11">Lacks conserved residue(s) required for the propagation of feature annotation.</text>
</comment>
<feature type="binding site" evidence="11">
    <location>
        <position position="37"/>
    </location>
    <ligand>
        <name>substrate</name>
    </ligand>
</feature>
<dbReference type="GO" id="GO:0004765">
    <property type="term" value="F:shikimate kinase activity"/>
    <property type="evidence" value="ECO:0007669"/>
    <property type="project" value="UniProtKB-UniRule"/>
</dbReference>
<dbReference type="GO" id="GO:0005524">
    <property type="term" value="F:ATP binding"/>
    <property type="evidence" value="ECO:0007669"/>
    <property type="project" value="UniProtKB-UniRule"/>
</dbReference>
<comment type="similarity">
    <text evidence="2 11">Belongs to the shikimate kinase family.</text>
</comment>
<dbReference type="GO" id="GO:0008652">
    <property type="term" value="P:amino acid biosynthetic process"/>
    <property type="evidence" value="ECO:0007669"/>
    <property type="project" value="UniProtKB-KW"/>
</dbReference>
<dbReference type="NCBIfam" id="NF003456">
    <property type="entry name" value="PRK05057.1"/>
    <property type="match status" value="1"/>
</dbReference>
<dbReference type="GO" id="GO:0009073">
    <property type="term" value="P:aromatic amino acid family biosynthetic process"/>
    <property type="evidence" value="ECO:0007669"/>
    <property type="project" value="UniProtKB-KW"/>
</dbReference>
<dbReference type="GO" id="GO:0005829">
    <property type="term" value="C:cytosol"/>
    <property type="evidence" value="ECO:0007669"/>
    <property type="project" value="TreeGrafter"/>
</dbReference>
<keyword evidence="11" id="KW-0963">Cytoplasm</keyword>
<keyword evidence="8 11" id="KW-0067">ATP-binding</keyword>
<comment type="pathway">
    <text evidence="1 11">Metabolic intermediate biosynthesis; chorismate biosynthesis; chorismate from D-erythrose 4-phosphate and phosphoenolpyruvate: step 5/7.</text>
</comment>
<evidence type="ECO:0000256" key="4">
    <source>
        <dbReference type="ARBA" id="ARBA00022605"/>
    </source>
</evidence>
<organism evidence="12 13">
    <name type="scientific">Methyloprofundus sedimenti</name>
    <dbReference type="NCBI Taxonomy" id="1420851"/>
    <lineage>
        <taxon>Bacteria</taxon>
        <taxon>Pseudomonadati</taxon>
        <taxon>Pseudomonadota</taxon>
        <taxon>Gammaproteobacteria</taxon>
        <taxon>Methylococcales</taxon>
        <taxon>Methylococcaceae</taxon>
        <taxon>Methyloprofundus</taxon>
    </lineage>
</organism>
<evidence type="ECO:0000256" key="1">
    <source>
        <dbReference type="ARBA" id="ARBA00004842"/>
    </source>
</evidence>
<comment type="cofactor">
    <cofactor evidence="11">
        <name>Mg(2+)</name>
        <dbReference type="ChEBI" id="CHEBI:18420"/>
    </cofactor>
    <text evidence="11">Binds 1 Mg(2+) ion per subunit.</text>
</comment>
<keyword evidence="13" id="KW-1185">Reference proteome</keyword>
<dbReference type="PRINTS" id="PR01100">
    <property type="entry name" value="SHIKIMTKNASE"/>
</dbReference>
<dbReference type="STRING" id="1420851.AU255_17565"/>
<evidence type="ECO:0000256" key="11">
    <source>
        <dbReference type="HAMAP-Rule" id="MF_00109"/>
    </source>
</evidence>
<protein>
    <recommendedName>
        <fullName evidence="3 11">Shikimate kinase</fullName>
        <shortName evidence="11">SK</shortName>
        <ecNumber evidence="3 11">2.7.1.71</ecNumber>
    </recommendedName>
</protein>
<dbReference type="GO" id="GO:0009423">
    <property type="term" value="P:chorismate biosynthetic process"/>
    <property type="evidence" value="ECO:0007669"/>
    <property type="project" value="UniProtKB-UniRule"/>
</dbReference>
<dbReference type="InterPro" id="IPR031322">
    <property type="entry name" value="Shikimate/glucono_kinase"/>
</dbReference>